<dbReference type="RefSeq" id="WP_212684038.1">
    <property type="nucleotide sequence ID" value="NZ_JAGSPM010000004.1"/>
</dbReference>
<feature type="transmembrane region" description="Helical" evidence="1">
    <location>
        <begin position="100"/>
        <end position="118"/>
    </location>
</feature>
<dbReference type="AlphaFoldDB" id="A0A941DER3"/>
<dbReference type="Proteomes" id="UP000680158">
    <property type="component" value="Unassembled WGS sequence"/>
</dbReference>
<keyword evidence="1" id="KW-0472">Membrane</keyword>
<accession>A0A941DER3</accession>
<feature type="transmembrane region" description="Helical" evidence="1">
    <location>
        <begin position="67"/>
        <end position="93"/>
    </location>
</feature>
<keyword evidence="1" id="KW-0812">Transmembrane</keyword>
<evidence type="ECO:0000256" key="1">
    <source>
        <dbReference type="SAM" id="Phobius"/>
    </source>
</evidence>
<keyword evidence="3" id="KW-1185">Reference proteome</keyword>
<name>A0A941DER3_9BURK</name>
<reference evidence="2 3" key="1">
    <citation type="submission" date="2021-04" db="EMBL/GenBank/DDBJ databases">
        <title>novel species isolated from subtropical streams in China.</title>
        <authorList>
            <person name="Lu H."/>
        </authorList>
    </citation>
    <scope>NUCLEOTIDE SEQUENCE [LARGE SCALE GENOMIC DNA]</scope>
    <source>
        <strain evidence="2 3">BYS107W</strain>
    </source>
</reference>
<evidence type="ECO:0000313" key="3">
    <source>
        <dbReference type="Proteomes" id="UP000680158"/>
    </source>
</evidence>
<gene>
    <name evidence="2" type="ORF">KDM92_09115</name>
</gene>
<feature type="transmembrane region" description="Helical" evidence="1">
    <location>
        <begin position="130"/>
        <end position="149"/>
    </location>
</feature>
<organism evidence="2 3">
    <name type="scientific">Undibacterium baiyunense</name>
    <dbReference type="NCBI Taxonomy" id="2828731"/>
    <lineage>
        <taxon>Bacteria</taxon>
        <taxon>Pseudomonadati</taxon>
        <taxon>Pseudomonadota</taxon>
        <taxon>Betaproteobacteria</taxon>
        <taxon>Burkholderiales</taxon>
        <taxon>Oxalobacteraceae</taxon>
        <taxon>Undibacterium</taxon>
    </lineage>
</organism>
<feature type="transmembrane region" description="Helical" evidence="1">
    <location>
        <begin position="20"/>
        <end position="47"/>
    </location>
</feature>
<comment type="caution">
    <text evidence="2">The sequence shown here is derived from an EMBL/GenBank/DDBJ whole genome shotgun (WGS) entry which is preliminary data.</text>
</comment>
<proteinExistence type="predicted"/>
<keyword evidence="1" id="KW-1133">Transmembrane helix</keyword>
<evidence type="ECO:0000313" key="2">
    <source>
        <dbReference type="EMBL" id="MBR7746741.1"/>
    </source>
</evidence>
<dbReference type="EMBL" id="JAGSPM010000004">
    <property type="protein sequence ID" value="MBR7746741.1"/>
    <property type="molecule type" value="Genomic_DNA"/>
</dbReference>
<sequence>MNLVTQQDYANKTMQMTYNLYLSIAAAMTFVAALLHFACLIWGVPLFRLLGAGEAVVAMLSRGHTQPLLMAAIVGIALLLCSAYALSAAGLIMALPLRRLVLLGLIIVLLARGLAFPWLKPYFVGNSDLFWWTSSAICLLLAAVHAIGLRQVWSDL</sequence>
<protein>
    <submittedName>
        <fullName evidence="2">Uncharacterized protein</fullName>
    </submittedName>
</protein>